<evidence type="ECO:0000313" key="3">
    <source>
        <dbReference type="RefSeq" id="XP_050935179.1"/>
    </source>
</evidence>
<evidence type="ECO:0000313" key="2">
    <source>
        <dbReference type="Proteomes" id="UP001652600"/>
    </source>
</evidence>
<dbReference type="GeneID" id="127143922"/>
<accession>A0ABM3KBN4</accession>
<dbReference type="Pfam" id="PF17921">
    <property type="entry name" value="Integrase_H2C2"/>
    <property type="match status" value="1"/>
</dbReference>
<evidence type="ECO:0000259" key="1">
    <source>
        <dbReference type="Pfam" id="PF17921"/>
    </source>
</evidence>
<dbReference type="RefSeq" id="XP_050935179.1">
    <property type="nucleotide sequence ID" value="XM_051079222.1"/>
</dbReference>
<dbReference type="Proteomes" id="UP001652600">
    <property type="component" value="Chromosome 11"/>
</dbReference>
<name>A0ABM3KBN4_CUCME</name>
<sequence length="129" mass="14899">MVTGALSRKSNHSNITLNSVGSSLLRELKMDEATVSLEYVMLRKLPEEVSLSQRTNYSLRGDGALMKYDRLCVPNGQVIKDQILEEAHSSAYAMHPRSTKMYRTLKKHYWWPGMKREISEYVPKCLIYE</sequence>
<dbReference type="Gene3D" id="1.10.340.70">
    <property type="match status" value="1"/>
</dbReference>
<gene>
    <name evidence="3" type="primary">LOC127143922</name>
</gene>
<dbReference type="InterPro" id="IPR041588">
    <property type="entry name" value="Integrase_H2C2"/>
</dbReference>
<proteinExistence type="predicted"/>
<organism evidence="2 3">
    <name type="scientific">Cucumis melo</name>
    <name type="common">Muskmelon</name>
    <dbReference type="NCBI Taxonomy" id="3656"/>
    <lineage>
        <taxon>Eukaryota</taxon>
        <taxon>Viridiplantae</taxon>
        <taxon>Streptophyta</taxon>
        <taxon>Embryophyta</taxon>
        <taxon>Tracheophyta</taxon>
        <taxon>Spermatophyta</taxon>
        <taxon>Magnoliopsida</taxon>
        <taxon>eudicotyledons</taxon>
        <taxon>Gunneridae</taxon>
        <taxon>Pentapetalae</taxon>
        <taxon>rosids</taxon>
        <taxon>fabids</taxon>
        <taxon>Cucurbitales</taxon>
        <taxon>Cucurbitaceae</taxon>
        <taxon>Benincaseae</taxon>
        <taxon>Cucumis</taxon>
    </lineage>
</organism>
<protein>
    <submittedName>
        <fullName evidence="3">Uncharacterized protein LOC127143922</fullName>
    </submittedName>
</protein>
<reference evidence="3" key="1">
    <citation type="submission" date="2025-08" db="UniProtKB">
        <authorList>
            <consortium name="RefSeq"/>
        </authorList>
    </citation>
    <scope>IDENTIFICATION</scope>
    <source>
        <tissue evidence="3">Stem</tissue>
    </source>
</reference>
<feature type="domain" description="Integrase zinc-binding" evidence="1">
    <location>
        <begin position="80"/>
        <end position="127"/>
    </location>
</feature>
<keyword evidence="2" id="KW-1185">Reference proteome</keyword>